<dbReference type="Proteomes" id="UP000030700">
    <property type="component" value="Unassembled WGS sequence"/>
</dbReference>
<dbReference type="InterPro" id="IPR012003">
    <property type="entry name" value="ATP_PFK_prok-type"/>
</dbReference>
<keyword evidence="7 10" id="KW-0418">Kinase</keyword>
<evidence type="ECO:0000256" key="1">
    <source>
        <dbReference type="ARBA" id="ARBA00001946"/>
    </source>
</evidence>
<keyword evidence="5 10" id="KW-0808">Transferase</keyword>
<accession>A0A081BNX9</accession>
<protein>
    <recommendedName>
        <fullName evidence="10">Pyrophosphate--fructose 6-phosphate 1-phosphotransferase</fullName>
        <ecNumber evidence="10">2.7.1.90</ecNumber>
    </recommendedName>
    <alternativeName>
        <fullName evidence="10">6-phosphofructokinase, pyrophosphate dependent</fullName>
    </alternativeName>
    <alternativeName>
        <fullName evidence="10">PPi-dependent phosphofructokinase</fullName>
        <shortName evidence="10">PPi-PFK</shortName>
    </alternativeName>
    <alternativeName>
        <fullName evidence="10">Pyrophosphate-dependent 6-phosphofructose-1-kinase</fullName>
    </alternativeName>
</protein>
<evidence type="ECO:0000256" key="7">
    <source>
        <dbReference type="ARBA" id="ARBA00022777"/>
    </source>
</evidence>
<dbReference type="AlphaFoldDB" id="A0A081BNX9"/>
<feature type="binding site" evidence="10">
    <location>
        <position position="19"/>
    </location>
    <ligand>
        <name>diphosphate</name>
        <dbReference type="ChEBI" id="CHEBI:33019"/>
    </ligand>
</feature>
<reference evidence="12" key="1">
    <citation type="journal article" date="2015" name="PeerJ">
        <title>First genomic representation of candidate bacterial phylum KSB3 points to enhanced environmental sensing as a trigger of wastewater bulking.</title>
        <authorList>
            <person name="Sekiguchi Y."/>
            <person name="Ohashi A."/>
            <person name="Parks D.H."/>
            <person name="Yamauchi T."/>
            <person name="Tyson G.W."/>
            <person name="Hugenholtz P."/>
        </authorList>
    </citation>
    <scope>NUCLEOTIDE SEQUENCE [LARGE SCALE GENOMIC DNA]</scope>
</reference>
<dbReference type="GO" id="GO:0042802">
    <property type="term" value="F:identical protein binding"/>
    <property type="evidence" value="ECO:0007669"/>
    <property type="project" value="TreeGrafter"/>
</dbReference>
<feature type="binding site" description="in other chain" evidence="10">
    <location>
        <begin position="177"/>
        <end position="179"/>
    </location>
    <ligand>
        <name>substrate</name>
        <note>ligand shared between dimeric partners</note>
    </ligand>
</feature>
<dbReference type="HAMAP" id="MF_01976">
    <property type="entry name" value="Phosphofructokinase_III"/>
    <property type="match status" value="1"/>
</dbReference>
<keyword evidence="13" id="KW-1185">Reference proteome</keyword>
<evidence type="ECO:0000256" key="8">
    <source>
        <dbReference type="ARBA" id="ARBA00022842"/>
    </source>
</evidence>
<dbReference type="PIRSF" id="PIRSF000532">
    <property type="entry name" value="ATP_PFK_prok"/>
    <property type="match status" value="1"/>
</dbReference>
<dbReference type="InterPro" id="IPR022953">
    <property type="entry name" value="ATP_PFK"/>
</dbReference>
<dbReference type="EC" id="2.7.1.90" evidence="10"/>
<gene>
    <name evidence="10" type="primary">pfp</name>
    <name evidence="12" type="ORF">U14_03343</name>
</gene>
<dbReference type="GO" id="GO:0070095">
    <property type="term" value="F:fructose-6-phosphate binding"/>
    <property type="evidence" value="ECO:0007669"/>
    <property type="project" value="TreeGrafter"/>
</dbReference>
<dbReference type="Gene3D" id="3.40.50.460">
    <property type="entry name" value="Phosphofructokinase domain"/>
    <property type="match status" value="1"/>
</dbReference>
<dbReference type="SUPFAM" id="SSF53784">
    <property type="entry name" value="Phosphofructokinase"/>
    <property type="match status" value="1"/>
</dbReference>
<keyword evidence="9 10" id="KW-0324">Glycolysis</keyword>
<feature type="domain" description="Phosphofructokinase" evidence="11">
    <location>
        <begin position="12"/>
        <end position="306"/>
    </location>
</feature>
<organism evidence="12">
    <name type="scientific">Candidatus Moduliflexus flocculans</name>
    <dbReference type="NCBI Taxonomy" id="1499966"/>
    <lineage>
        <taxon>Bacteria</taxon>
        <taxon>Candidatus Moduliflexota</taxon>
        <taxon>Candidatus Moduliflexia</taxon>
        <taxon>Candidatus Moduliflexales</taxon>
        <taxon>Candidatus Moduliflexaceae</taxon>
    </lineage>
</organism>
<dbReference type="GO" id="GO:0006002">
    <property type="term" value="P:fructose 6-phosphate metabolic process"/>
    <property type="evidence" value="ECO:0007669"/>
    <property type="project" value="InterPro"/>
</dbReference>
<comment type="pathway">
    <text evidence="3 10">Carbohydrate degradation; glycolysis; D-glyceraldehyde 3-phosphate and glycerone phosphate from D-glucose: step 3/4.</text>
</comment>
<keyword evidence="6 10" id="KW-0479">Metal-binding</keyword>
<dbReference type="GO" id="GO:0061621">
    <property type="term" value="P:canonical glycolysis"/>
    <property type="evidence" value="ECO:0007669"/>
    <property type="project" value="TreeGrafter"/>
</dbReference>
<dbReference type="GO" id="GO:0005945">
    <property type="term" value="C:6-phosphofructokinase complex"/>
    <property type="evidence" value="ECO:0007669"/>
    <property type="project" value="TreeGrafter"/>
</dbReference>
<dbReference type="STRING" id="1499966.U14_03343"/>
<dbReference type="GO" id="GO:0048029">
    <property type="term" value="F:monosaccharide binding"/>
    <property type="evidence" value="ECO:0007669"/>
    <property type="project" value="TreeGrafter"/>
</dbReference>
<comment type="caution">
    <text evidence="10">Lacks conserved residue(s) required for the propagation of feature annotation.</text>
</comment>
<dbReference type="PRINTS" id="PR00476">
    <property type="entry name" value="PHFRCTKINASE"/>
</dbReference>
<evidence type="ECO:0000256" key="2">
    <source>
        <dbReference type="ARBA" id="ARBA00004496"/>
    </source>
</evidence>
<comment type="cofactor">
    <cofactor evidence="1 10">
        <name>Mg(2+)</name>
        <dbReference type="ChEBI" id="CHEBI:18420"/>
    </cofactor>
</comment>
<dbReference type="Pfam" id="PF00365">
    <property type="entry name" value="PFK"/>
    <property type="match status" value="1"/>
</dbReference>
<sequence length="351" mass="38546">MPFAFTRMNKIIGILTGDGDCPGINAVIRAVVRKSIVYGNTVIGFRKSWKGILEKDIYPLDMNAVSDLMAKGGTILGSSRTNPFKYEEGPETILKHLRELNVEALVAVGSLDTLMVAEKLFERGCPVVGIPKTIDNDLPLTDRTFGFDTAISTVTEVIDRVHSTAESHDRVIIIEVMGRYTGWIATYAGIAGGADCILIPEKPFSIDDVCKLIRRRHQRGKDFSIIVAAEGARPKEHNRFIVKTDRVDEFGHKQLGGIGNFIAQEIERLTGFETRVTILGPMQRGGAPTAFDRVLATRFGVKAADMAERGAYGKMVSLQGNDIIEVKLSDLIDKVKPVDSALYEIAEVFFG</sequence>
<evidence type="ECO:0000256" key="3">
    <source>
        <dbReference type="ARBA" id="ARBA00004679"/>
    </source>
</evidence>
<feature type="active site" description="Proton acceptor" evidence="10">
    <location>
        <position position="135"/>
    </location>
</feature>
<comment type="function">
    <text evidence="10">Catalyzes the phosphorylation of D-fructose 6-phosphate, the first committing step of glycolysis. Uses inorganic phosphate (PPi) as phosphoryl donor instead of ATP like common ATP-dependent phosphofructokinases (ATP-PFKs), which renders the reaction reversible, and can thus function both in glycolysis and gluconeogenesis. Consistently, PPi-PFK can replace the enzymes of both the forward (ATP-PFK) and reverse (fructose-bisphosphatase (FBPase)) reactions.</text>
</comment>
<dbReference type="Gene3D" id="3.40.50.450">
    <property type="match status" value="1"/>
</dbReference>
<comment type="subunit">
    <text evidence="10">Homodimer or homotetramer.</text>
</comment>
<dbReference type="PANTHER" id="PTHR13697:SF52">
    <property type="entry name" value="ATP-DEPENDENT 6-PHOSPHOFRUCTOKINASE 3"/>
    <property type="match status" value="1"/>
</dbReference>
<evidence type="ECO:0000256" key="5">
    <source>
        <dbReference type="ARBA" id="ARBA00022679"/>
    </source>
</evidence>
<feature type="binding site" evidence="10">
    <location>
        <position position="170"/>
    </location>
    <ligand>
        <name>substrate</name>
        <note>ligand shared between dimeric partners</note>
    </ligand>
</feature>
<dbReference type="GO" id="GO:0003872">
    <property type="term" value="F:6-phosphofructokinase activity"/>
    <property type="evidence" value="ECO:0007669"/>
    <property type="project" value="UniProtKB-UniRule"/>
</dbReference>
<dbReference type="GO" id="GO:0005524">
    <property type="term" value="F:ATP binding"/>
    <property type="evidence" value="ECO:0007669"/>
    <property type="project" value="InterPro"/>
</dbReference>
<dbReference type="NCBIfam" id="NF002872">
    <property type="entry name" value="PRK03202.1"/>
    <property type="match status" value="1"/>
</dbReference>
<evidence type="ECO:0000313" key="13">
    <source>
        <dbReference type="Proteomes" id="UP000030700"/>
    </source>
</evidence>
<proteinExistence type="inferred from homology"/>
<evidence type="ECO:0000256" key="6">
    <source>
        <dbReference type="ARBA" id="ARBA00022723"/>
    </source>
</evidence>
<dbReference type="GO" id="GO:0016208">
    <property type="term" value="F:AMP binding"/>
    <property type="evidence" value="ECO:0007669"/>
    <property type="project" value="TreeGrafter"/>
</dbReference>
<evidence type="ECO:0000259" key="11">
    <source>
        <dbReference type="Pfam" id="PF00365"/>
    </source>
</evidence>
<dbReference type="GO" id="GO:0046872">
    <property type="term" value="F:metal ion binding"/>
    <property type="evidence" value="ECO:0007669"/>
    <property type="project" value="UniProtKB-KW"/>
</dbReference>
<dbReference type="FunFam" id="3.40.50.460:FF:000002">
    <property type="entry name" value="ATP-dependent 6-phosphofructokinase"/>
    <property type="match status" value="1"/>
</dbReference>
<dbReference type="InterPro" id="IPR035966">
    <property type="entry name" value="PKF_sf"/>
</dbReference>
<dbReference type="EMBL" id="DF820458">
    <property type="protein sequence ID" value="GAK52095.1"/>
    <property type="molecule type" value="Genomic_DNA"/>
</dbReference>
<dbReference type="UniPathway" id="UPA00109">
    <property type="reaction ID" value="UER00182"/>
</dbReference>
<comment type="catalytic activity">
    <reaction evidence="10">
        <text>beta-D-fructose 6-phosphate + diphosphate = beta-D-fructose 1,6-bisphosphate + phosphate + H(+)</text>
        <dbReference type="Rhea" id="RHEA:13613"/>
        <dbReference type="ChEBI" id="CHEBI:15378"/>
        <dbReference type="ChEBI" id="CHEBI:32966"/>
        <dbReference type="ChEBI" id="CHEBI:33019"/>
        <dbReference type="ChEBI" id="CHEBI:43474"/>
        <dbReference type="ChEBI" id="CHEBI:57634"/>
        <dbReference type="EC" id="2.7.1.90"/>
    </reaction>
</comment>
<comment type="similarity">
    <text evidence="10">Belongs to the phosphofructokinase type A (PFKA) family. Mixed-substrate PFK group III subfamily.</text>
</comment>
<evidence type="ECO:0000313" key="12">
    <source>
        <dbReference type="EMBL" id="GAK52095.1"/>
    </source>
</evidence>
<comment type="subcellular location">
    <subcellularLocation>
        <location evidence="2 10">Cytoplasm</location>
    </subcellularLocation>
</comment>
<dbReference type="PANTHER" id="PTHR13697">
    <property type="entry name" value="PHOSPHOFRUCTOKINASE"/>
    <property type="match status" value="1"/>
</dbReference>
<feature type="binding site" description="in other chain" evidence="10">
    <location>
        <position position="230"/>
    </location>
    <ligand>
        <name>substrate</name>
        <note>ligand shared between dimeric partners</note>
    </ligand>
</feature>
<evidence type="ECO:0000256" key="10">
    <source>
        <dbReference type="HAMAP-Rule" id="MF_01976"/>
    </source>
</evidence>
<feature type="site" description="Important for catalytic activity and substrate specificity; stabilizes the transition state when the phosphoryl donor is PPi; prevents ATP from binding by mimicking the alpha-phosphate group of ATP" evidence="10">
    <location>
        <position position="112"/>
    </location>
</feature>
<dbReference type="HOGENOM" id="CLU_020655_0_0_0"/>
<evidence type="ECO:0000256" key="4">
    <source>
        <dbReference type="ARBA" id="ARBA00022490"/>
    </source>
</evidence>
<evidence type="ECO:0000256" key="9">
    <source>
        <dbReference type="ARBA" id="ARBA00023152"/>
    </source>
</evidence>
<dbReference type="GO" id="GO:0030388">
    <property type="term" value="P:fructose 1,6-bisphosphate metabolic process"/>
    <property type="evidence" value="ECO:0007669"/>
    <property type="project" value="TreeGrafter"/>
</dbReference>
<feature type="site" description="Important for catalytic activity; stabilizes the transition state when the phosphoryl donor is PPi" evidence="10">
    <location>
        <position position="132"/>
    </location>
</feature>
<dbReference type="GO" id="GO:0047334">
    <property type="term" value="F:diphosphate-fructose-6-phosphate 1-phosphotransferase activity"/>
    <property type="evidence" value="ECO:0007669"/>
    <property type="project" value="UniProtKB-EC"/>
</dbReference>
<keyword evidence="8 10" id="KW-0460">Magnesium</keyword>
<feature type="binding site" description="in other chain" evidence="10">
    <location>
        <begin position="133"/>
        <end position="135"/>
    </location>
    <ligand>
        <name>substrate</name>
        <note>ligand shared between dimeric partners</note>
    </ligand>
</feature>
<dbReference type="InterPro" id="IPR000023">
    <property type="entry name" value="Phosphofructokinase_dom"/>
</dbReference>
<comment type="activity regulation">
    <text evidence="10">Non-allosteric.</text>
</comment>
<feature type="binding site" evidence="10">
    <location>
        <position position="275"/>
    </location>
    <ligand>
        <name>substrate</name>
        <note>ligand shared between dimeric partners</note>
    </ligand>
</feature>
<name>A0A081BNX9_9BACT</name>
<keyword evidence="4 10" id="KW-0963">Cytoplasm</keyword>
<dbReference type="InterPro" id="IPR012829">
    <property type="entry name" value="Phosphofructokinase_III"/>
</dbReference>
<dbReference type="NCBIfam" id="TIGR02483">
    <property type="entry name" value="PFK_mixed"/>
    <property type="match status" value="1"/>
</dbReference>